<dbReference type="AlphaFoldDB" id="A0A6G9AP39"/>
<keyword evidence="3" id="KW-1185">Reference proteome</keyword>
<feature type="region of interest" description="Disordered" evidence="1">
    <location>
        <begin position="93"/>
        <end position="112"/>
    </location>
</feature>
<dbReference type="Proteomes" id="UP000501802">
    <property type="component" value="Chromosome"/>
</dbReference>
<evidence type="ECO:0000256" key="1">
    <source>
        <dbReference type="SAM" id="MobiDB-lite"/>
    </source>
</evidence>
<sequence>MYDNKTFRSVANTDNGEVSGETVFHYHQQGPLVWADYGGGAIVKGFLIATVQEDQSLDMRYQHVNTQGELMTGRCRSTPETLPDGRIRLHERWQWTSGDESSGESIVDEIPS</sequence>
<dbReference type="RefSeq" id="WP_167209920.1">
    <property type="nucleotide sequence ID" value="NZ_CP050063.1"/>
</dbReference>
<name>A0A6G9AP39_9BACT</name>
<gene>
    <name evidence="2" type="ORF">G8759_16815</name>
</gene>
<evidence type="ECO:0000313" key="2">
    <source>
        <dbReference type="EMBL" id="QIP14158.1"/>
    </source>
</evidence>
<dbReference type="InterPro" id="IPR058595">
    <property type="entry name" value="Avidin-like"/>
</dbReference>
<dbReference type="EMBL" id="CP050063">
    <property type="protein sequence ID" value="QIP14158.1"/>
    <property type="molecule type" value="Genomic_DNA"/>
</dbReference>
<accession>A0A6G9AP39</accession>
<dbReference type="Pfam" id="PF26421">
    <property type="entry name" value="Avidin_like"/>
    <property type="match status" value="1"/>
</dbReference>
<organism evidence="2 3">
    <name type="scientific">Spirosoma aureum</name>
    <dbReference type="NCBI Taxonomy" id="2692134"/>
    <lineage>
        <taxon>Bacteria</taxon>
        <taxon>Pseudomonadati</taxon>
        <taxon>Bacteroidota</taxon>
        <taxon>Cytophagia</taxon>
        <taxon>Cytophagales</taxon>
        <taxon>Cytophagaceae</taxon>
        <taxon>Spirosoma</taxon>
    </lineage>
</organism>
<evidence type="ECO:0000313" key="3">
    <source>
        <dbReference type="Proteomes" id="UP000501802"/>
    </source>
</evidence>
<proteinExistence type="predicted"/>
<dbReference type="KEGG" id="spib:G8759_16815"/>
<feature type="compositionally biased region" description="Polar residues" evidence="1">
    <location>
        <begin position="94"/>
        <end position="104"/>
    </location>
</feature>
<protein>
    <submittedName>
        <fullName evidence="2">N-acetylglutamate synthase</fullName>
    </submittedName>
</protein>
<reference evidence="2 3" key="1">
    <citation type="submission" date="2020-03" db="EMBL/GenBank/DDBJ databases">
        <authorList>
            <person name="Kim M.K."/>
        </authorList>
    </citation>
    <scope>NUCLEOTIDE SEQUENCE [LARGE SCALE GENOMIC DNA]</scope>
    <source>
        <strain evidence="2 3">BT328</strain>
    </source>
</reference>